<evidence type="ECO:0000256" key="6">
    <source>
        <dbReference type="SAM" id="SignalP"/>
    </source>
</evidence>
<comment type="caution">
    <text evidence="7">The sequence shown here is derived from an EMBL/GenBank/DDBJ whole genome shotgun (WGS) entry which is preliminary data.</text>
</comment>
<dbReference type="PANTHER" id="PTHR23303:SF14">
    <property type="entry name" value="BOS COMPLEX SUBUNIT NOMO1-RELATED"/>
    <property type="match status" value="1"/>
</dbReference>
<proteinExistence type="predicted"/>
<evidence type="ECO:0000256" key="2">
    <source>
        <dbReference type="ARBA" id="ARBA00012595"/>
    </source>
</evidence>
<keyword evidence="3 6" id="KW-0732">Signal</keyword>
<dbReference type="InterPro" id="IPR013783">
    <property type="entry name" value="Ig-like_fold"/>
</dbReference>
<dbReference type="Pfam" id="PF13620">
    <property type="entry name" value="CarboxypepD_reg"/>
    <property type="match status" value="2"/>
</dbReference>
<evidence type="ECO:0000313" key="7">
    <source>
        <dbReference type="EMBL" id="MBL0746870.1"/>
    </source>
</evidence>
<dbReference type="Proteomes" id="UP000636918">
    <property type="component" value="Unassembled WGS sequence"/>
</dbReference>
<gene>
    <name evidence="7" type="ORF">JI751_04540</name>
</gene>
<keyword evidence="8" id="KW-1185">Reference proteome</keyword>
<feature type="compositionally biased region" description="Pro residues" evidence="5">
    <location>
        <begin position="650"/>
        <end position="659"/>
    </location>
</feature>
<dbReference type="SUPFAM" id="SSF117074">
    <property type="entry name" value="Hypothetical protein PA1324"/>
    <property type="match status" value="1"/>
</dbReference>
<dbReference type="EC" id="3.2.1.1" evidence="2"/>
<protein>
    <recommendedName>
        <fullName evidence="2">alpha-amylase</fullName>
        <ecNumber evidence="2">3.2.1.1</ecNumber>
    </recommendedName>
    <alternativeName>
        <fullName evidence="4">1,4-alpha-D-glucan glucanohydrolase</fullName>
    </alternativeName>
</protein>
<dbReference type="RefSeq" id="WP_201933843.1">
    <property type="nucleotide sequence ID" value="NZ_JAERSG010000001.1"/>
</dbReference>
<name>A0ABS1L5I7_9ACTN</name>
<evidence type="ECO:0000313" key="8">
    <source>
        <dbReference type="Proteomes" id="UP000636918"/>
    </source>
</evidence>
<accession>A0ABS1L5I7</accession>
<dbReference type="EMBL" id="JAERSG010000001">
    <property type="protein sequence ID" value="MBL0746870.1"/>
    <property type="molecule type" value="Genomic_DNA"/>
</dbReference>
<evidence type="ECO:0000256" key="4">
    <source>
        <dbReference type="ARBA" id="ARBA00030238"/>
    </source>
</evidence>
<dbReference type="InterPro" id="IPR051417">
    <property type="entry name" value="SDr/BOS_complex"/>
</dbReference>
<feature type="region of interest" description="Disordered" evidence="5">
    <location>
        <begin position="631"/>
        <end position="659"/>
    </location>
</feature>
<dbReference type="InterPro" id="IPR013784">
    <property type="entry name" value="Carb-bd-like_fold"/>
</dbReference>
<feature type="signal peptide" evidence="6">
    <location>
        <begin position="1"/>
        <end position="33"/>
    </location>
</feature>
<dbReference type="Gene3D" id="2.60.40.10">
    <property type="entry name" value="Immunoglobulins"/>
    <property type="match status" value="4"/>
</dbReference>
<reference evidence="7 8" key="1">
    <citation type="submission" date="2021-01" db="EMBL/GenBank/DDBJ databases">
        <title>Genome seq and assembly of Nocardiodes sp. G10.</title>
        <authorList>
            <person name="Chhetri G."/>
        </authorList>
    </citation>
    <scope>NUCLEOTIDE SEQUENCE [LARGE SCALE GENOMIC DNA]</scope>
    <source>
        <strain evidence="7 8">G10</strain>
    </source>
</reference>
<sequence>MRALARLQHVIVRFALVVLVLCAPALVAIPATAATTGGISGTVTSSGTGLPGISVSYYALGQWGWQSAGWTQTDAQGDYAFGELPAGRYRVCFDDTAGTYLDECWNDKATVYQAEDIPVVVGAASDADAVLVKGSRIAGSVTSANAVGIGSIQVNVQQWAPSQSSWSGVASAQTSSDGTYEVSGLRTGTYRVCFYDSYGNTYVNECWNDAPTVQQALDIPVGEGERVGDINAVLATEARISGTVKDSDGVAIPNLSVSIRQKSPGDTYWGYVRSGQTDSSGTYEIGGLRAGTYRVCFESYGSNFLGECWNDKPTADLAQDVVVTAGERVTGKDAVLARAGHITGRLTDLAGTGLSGISVSVQEKTADSMMPWRYVSSATSDGSGNYDVGNLPAGTYRVCFQTWSHLAECWNDQPTIATATDISVAEGAVVAGRNATLIKEARLLGTVKDISGSPLTGVYVTAYARNTAGEWTYSGSTSTGPNGSYQIGGLRPGTYRMCFNYFSSSSSTSTCWQTADVVNHADDITVAPEAAVTVDMSMFTQRYENVTAPQVTGTPQVGATLSVSPGTWSPSGATFEYVWQADGEPISGETGSTFVPRAEHVGATIGVLVTARGATAAPSYAWYAEAEGDVVSTTPSPTPTPTVTQTTTPTPTPTTAPTPVPDVASQLTRVAAGLDLTGKPKVGRTIRVTRLVTQLRGTIAYTFQWYAGSAKIKKATRSSLKLTESMRGKKLKVKVALRSGGVAKVVTIKVGKVS</sequence>
<dbReference type="SUPFAM" id="SSF49452">
    <property type="entry name" value="Starch-binding domain-like"/>
    <property type="match status" value="4"/>
</dbReference>
<feature type="compositionally biased region" description="Low complexity" evidence="5">
    <location>
        <begin position="631"/>
        <end position="649"/>
    </location>
</feature>
<evidence type="ECO:0000256" key="3">
    <source>
        <dbReference type="ARBA" id="ARBA00022729"/>
    </source>
</evidence>
<dbReference type="PANTHER" id="PTHR23303">
    <property type="entry name" value="CARBOXYPEPTIDASE REGULATORY REGION-CONTAINING"/>
    <property type="match status" value="1"/>
</dbReference>
<organism evidence="7 8">
    <name type="scientific">Nocardioides baculatus</name>
    <dbReference type="NCBI Taxonomy" id="2801337"/>
    <lineage>
        <taxon>Bacteria</taxon>
        <taxon>Bacillati</taxon>
        <taxon>Actinomycetota</taxon>
        <taxon>Actinomycetes</taxon>
        <taxon>Propionibacteriales</taxon>
        <taxon>Nocardioidaceae</taxon>
        <taxon>Nocardioides</taxon>
    </lineage>
</organism>
<dbReference type="Gene3D" id="2.60.40.2700">
    <property type="match status" value="2"/>
</dbReference>
<evidence type="ECO:0000256" key="1">
    <source>
        <dbReference type="ARBA" id="ARBA00000548"/>
    </source>
</evidence>
<comment type="catalytic activity">
    <reaction evidence="1">
        <text>Endohydrolysis of (1-&gt;4)-alpha-D-glucosidic linkages in polysaccharides containing three or more (1-&gt;4)-alpha-linked D-glucose units.</text>
        <dbReference type="EC" id="3.2.1.1"/>
    </reaction>
</comment>
<dbReference type="Gene3D" id="2.60.40.1120">
    <property type="entry name" value="Carboxypeptidase-like, regulatory domain"/>
    <property type="match status" value="1"/>
</dbReference>
<feature type="chain" id="PRO_5047014551" description="alpha-amylase" evidence="6">
    <location>
        <begin position="34"/>
        <end position="754"/>
    </location>
</feature>
<evidence type="ECO:0000256" key="5">
    <source>
        <dbReference type="SAM" id="MobiDB-lite"/>
    </source>
</evidence>